<dbReference type="PANTHER" id="PTHR16684">
    <property type="entry name" value="CENTROMERE PROTEIN C"/>
    <property type="match status" value="1"/>
</dbReference>
<feature type="compositionally biased region" description="Basic and acidic residues" evidence="4">
    <location>
        <begin position="157"/>
        <end position="168"/>
    </location>
</feature>
<feature type="region of interest" description="Disordered" evidence="4">
    <location>
        <begin position="397"/>
        <end position="417"/>
    </location>
</feature>
<feature type="compositionally biased region" description="Basic and acidic residues" evidence="4">
    <location>
        <begin position="63"/>
        <end position="81"/>
    </location>
</feature>
<accession>A0A9W6X6Z4</accession>
<feature type="compositionally biased region" description="Basic and acidic residues" evidence="4">
    <location>
        <begin position="329"/>
        <end position="341"/>
    </location>
</feature>
<dbReference type="OrthoDB" id="1939643at2759"/>
<keyword evidence="6" id="KW-1185">Reference proteome</keyword>
<sequence>MQKAAPSVGARSGVVVRGDVRKDAEGFEDIDDFWVDGDSLQDDSVDDDDCAWQLRGIEHEVELPEIESPRLSDRESMEVERASIPSRTQRNSARVEQEEKKEEVAAPPPPSSPVRSDVSFDFGGSPHGSVDMNADVDADTNADANVTVRDRRSKKANSKEKTDGEKAKAKARRRQSSGGVRGFDEEATSPFSLNDGPVTPLSNTSDRTLKSIPSFSDKNSLSPNISKELFQNNEYTSDASDEKPKKKQTKGKKTKKKDSAKPSATGRKKPRLRPTGKYGYRTPQPGTDTSMQSVQTDDDNDESFEAQHDSGGETGDDSFYNEPDAPTGRVRDRLPDASRILDDDENDSAWDGSGLRRSKRKRFKPLAWFKSEHMVYERTFVGVGTVMPTVVGVERLGADSPTSKRTKAKPPSKRTNNSRALTLKELPKDLQKRIIDSEWATLFDSHAGCMNDLNVICRSSEIRLRKLPTEERGGAEVHAYAGQSFNLFSPSPFARWISGRVVLPPGTWKEPEGVGQAVQLFYVTGCQPKSLELALAPETDDDFFESKHTQHFMLSSGDEFYVPPGNVYYVRNHSGSADCDLRFTILKPEAPQVASDDYDSDADKEKETAAESKPESAPEAASSPLKRKREEDASAEVDSDSV</sequence>
<feature type="compositionally biased region" description="Basic and acidic residues" evidence="4">
    <location>
        <begin position="601"/>
        <end position="616"/>
    </location>
</feature>
<dbReference type="InterPro" id="IPR028386">
    <property type="entry name" value="CENP-C/Mif2/cnp3"/>
</dbReference>
<keyword evidence="3" id="KW-0539">Nucleus</keyword>
<reference evidence="5" key="1">
    <citation type="submission" date="2023-04" db="EMBL/GenBank/DDBJ databases">
        <title>Phytophthora fragariaefolia NBRC 109709.</title>
        <authorList>
            <person name="Ichikawa N."/>
            <person name="Sato H."/>
            <person name="Tonouchi N."/>
        </authorList>
    </citation>
    <scope>NUCLEOTIDE SEQUENCE</scope>
    <source>
        <strain evidence="5">NBRC 109709</strain>
    </source>
</reference>
<dbReference type="GO" id="GO:0051315">
    <property type="term" value="P:attachment of mitotic spindle microtubules to kinetochore"/>
    <property type="evidence" value="ECO:0007669"/>
    <property type="project" value="TreeGrafter"/>
</dbReference>
<evidence type="ECO:0000256" key="4">
    <source>
        <dbReference type="SAM" id="MobiDB-lite"/>
    </source>
</evidence>
<dbReference type="GO" id="GO:0000776">
    <property type="term" value="C:kinetochore"/>
    <property type="evidence" value="ECO:0007669"/>
    <property type="project" value="InterPro"/>
</dbReference>
<protein>
    <submittedName>
        <fullName evidence="5">Unnamed protein product</fullName>
    </submittedName>
</protein>
<feature type="region of interest" description="Disordered" evidence="4">
    <location>
        <begin position="592"/>
        <end position="642"/>
    </location>
</feature>
<dbReference type="InterPro" id="IPR014710">
    <property type="entry name" value="RmlC-like_jellyroll"/>
</dbReference>
<evidence type="ECO:0000256" key="1">
    <source>
        <dbReference type="ARBA" id="ARBA00004123"/>
    </source>
</evidence>
<feature type="compositionally biased region" description="Polar residues" evidence="4">
    <location>
        <begin position="284"/>
        <end position="295"/>
    </location>
</feature>
<dbReference type="GO" id="GO:0051382">
    <property type="term" value="P:kinetochore assembly"/>
    <property type="evidence" value="ECO:0007669"/>
    <property type="project" value="InterPro"/>
</dbReference>
<comment type="caution">
    <text evidence="5">The sequence shown here is derived from an EMBL/GenBank/DDBJ whole genome shotgun (WGS) entry which is preliminary data.</text>
</comment>
<feature type="region of interest" description="Disordered" evidence="4">
    <location>
        <begin position="63"/>
        <end position="356"/>
    </location>
</feature>
<feature type="compositionally biased region" description="Low complexity" evidence="4">
    <location>
        <begin position="1"/>
        <end position="17"/>
    </location>
</feature>
<gene>
    <name evidence="5" type="ORF">Pfra01_000789300</name>
</gene>
<evidence type="ECO:0000256" key="2">
    <source>
        <dbReference type="ARBA" id="ARBA00010291"/>
    </source>
</evidence>
<dbReference type="AlphaFoldDB" id="A0A9W6X6Z4"/>
<feature type="region of interest" description="Disordered" evidence="4">
    <location>
        <begin position="1"/>
        <end position="22"/>
    </location>
</feature>
<dbReference type="Proteomes" id="UP001165121">
    <property type="component" value="Unassembled WGS sequence"/>
</dbReference>
<feature type="compositionally biased region" description="Polar residues" evidence="4">
    <location>
        <begin position="200"/>
        <end position="238"/>
    </location>
</feature>
<feature type="compositionally biased region" description="Basic residues" evidence="4">
    <location>
        <begin position="245"/>
        <end position="258"/>
    </location>
</feature>
<dbReference type="EMBL" id="BSXT01000709">
    <property type="protein sequence ID" value="GMF32755.1"/>
    <property type="molecule type" value="Genomic_DNA"/>
</dbReference>
<dbReference type="Gene3D" id="2.60.120.10">
    <property type="entry name" value="Jelly Rolls"/>
    <property type="match status" value="1"/>
</dbReference>
<dbReference type="GO" id="GO:0019237">
    <property type="term" value="F:centromeric DNA binding"/>
    <property type="evidence" value="ECO:0007669"/>
    <property type="project" value="InterPro"/>
</dbReference>
<name>A0A9W6X6Z4_9STRA</name>
<dbReference type="GO" id="GO:0005634">
    <property type="term" value="C:nucleus"/>
    <property type="evidence" value="ECO:0007669"/>
    <property type="project" value="UniProtKB-SubCell"/>
</dbReference>
<feature type="compositionally biased region" description="Acidic residues" evidence="4">
    <location>
        <begin position="633"/>
        <end position="642"/>
    </location>
</feature>
<evidence type="ECO:0000313" key="5">
    <source>
        <dbReference type="EMBL" id="GMF32755.1"/>
    </source>
</evidence>
<proteinExistence type="inferred from homology"/>
<organism evidence="5 6">
    <name type="scientific">Phytophthora fragariaefolia</name>
    <dbReference type="NCBI Taxonomy" id="1490495"/>
    <lineage>
        <taxon>Eukaryota</taxon>
        <taxon>Sar</taxon>
        <taxon>Stramenopiles</taxon>
        <taxon>Oomycota</taxon>
        <taxon>Peronosporomycetes</taxon>
        <taxon>Peronosporales</taxon>
        <taxon>Peronosporaceae</taxon>
        <taxon>Phytophthora</taxon>
    </lineage>
</organism>
<feature type="compositionally biased region" description="Basic and acidic residues" evidence="4">
    <location>
        <begin position="93"/>
        <end position="104"/>
    </location>
</feature>
<comment type="subcellular location">
    <subcellularLocation>
        <location evidence="1">Nucleus</location>
    </subcellularLocation>
</comment>
<dbReference type="GO" id="GO:0051455">
    <property type="term" value="P:spindle attachment to meiosis I kinetochore"/>
    <property type="evidence" value="ECO:0007669"/>
    <property type="project" value="TreeGrafter"/>
</dbReference>
<dbReference type="PANTHER" id="PTHR16684:SF11">
    <property type="entry name" value="CENTROMERE PROTEIN C"/>
    <property type="match status" value="1"/>
</dbReference>
<evidence type="ECO:0000313" key="6">
    <source>
        <dbReference type="Proteomes" id="UP001165121"/>
    </source>
</evidence>
<evidence type="ECO:0000256" key="3">
    <source>
        <dbReference type="ARBA" id="ARBA00023242"/>
    </source>
</evidence>
<comment type="similarity">
    <text evidence="2">Belongs to the CENP-C/MIF2 family.</text>
</comment>